<dbReference type="AlphaFoldDB" id="A0A4Z1P6T5"/>
<reference evidence="2 3" key="1">
    <citation type="submission" date="2019-04" db="EMBL/GenBank/DDBJ databases">
        <title>High contiguity whole genome sequence and gene annotation resource for two Venturia nashicola isolates.</title>
        <authorList>
            <person name="Prokchorchik M."/>
            <person name="Won K."/>
            <person name="Lee Y."/>
            <person name="Choi E.D."/>
            <person name="Segonzac C."/>
            <person name="Sohn K.H."/>
        </authorList>
    </citation>
    <scope>NUCLEOTIDE SEQUENCE [LARGE SCALE GENOMIC DNA]</scope>
    <source>
        <strain evidence="2 3">PRI2</strain>
    </source>
</reference>
<feature type="transmembrane region" description="Helical" evidence="1">
    <location>
        <begin position="116"/>
        <end position="137"/>
    </location>
</feature>
<sequence length="169" mass="18804">MSSLSSRRRGKFFINHCFPSPSCRLSSMNRISSTMFFSSRISLSEYIRLISDGSLSCKSCSRDRGEKIAGPLSIDRISEPLAHPIGDVFQAHLQAFYRYFGLHESLPSEQHLAKKVVFQILVFVDVFLIASSFHFAIINDGIVLAGDSIHIVFAFVVVVVVIAFGANTR</sequence>
<name>A0A4Z1P6T5_9PEZI</name>
<evidence type="ECO:0000313" key="2">
    <source>
        <dbReference type="EMBL" id="TID17773.1"/>
    </source>
</evidence>
<accession>A0A4Z1P6T5</accession>
<comment type="caution">
    <text evidence="2">The sequence shown here is derived from an EMBL/GenBank/DDBJ whole genome shotgun (WGS) entry which is preliminary data.</text>
</comment>
<keyword evidence="1" id="KW-0812">Transmembrane</keyword>
<dbReference type="Proteomes" id="UP000298493">
    <property type="component" value="Unassembled WGS sequence"/>
</dbReference>
<keyword evidence="1" id="KW-0472">Membrane</keyword>
<proteinExistence type="predicted"/>
<gene>
    <name evidence="2" type="ORF">E6O75_ATG10418</name>
</gene>
<evidence type="ECO:0000256" key="1">
    <source>
        <dbReference type="SAM" id="Phobius"/>
    </source>
</evidence>
<organism evidence="2 3">
    <name type="scientific">Venturia nashicola</name>
    <dbReference type="NCBI Taxonomy" id="86259"/>
    <lineage>
        <taxon>Eukaryota</taxon>
        <taxon>Fungi</taxon>
        <taxon>Dikarya</taxon>
        <taxon>Ascomycota</taxon>
        <taxon>Pezizomycotina</taxon>
        <taxon>Dothideomycetes</taxon>
        <taxon>Pleosporomycetidae</taxon>
        <taxon>Venturiales</taxon>
        <taxon>Venturiaceae</taxon>
        <taxon>Venturia</taxon>
    </lineage>
</organism>
<keyword evidence="1" id="KW-1133">Transmembrane helix</keyword>
<protein>
    <submittedName>
        <fullName evidence="2">Uncharacterized protein</fullName>
    </submittedName>
</protein>
<keyword evidence="3" id="KW-1185">Reference proteome</keyword>
<dbReference type="EMBL" id="SNSC02000015">
    <property type="protein sequence ID" value="TID17773.1"/>
    <property type="molecule type" value="Genomic_DNA"/>
</dbReference>
<feature type="transmembrane region" description="Helical" evidence="1">
    <location>
        <begin position="149"/>
        <end position="166"/>
    </location>
</feature>
<evidence type="ECO:0000313" key="3">
    <source>
        <dbReference type="Proteomes" id="UP000298493"/>
    </source>
</evidence>